<reference evidence="6 7" key="1">
    <citation type="submission" date="2014-03" db="EMBL/GenBank/DDBJ databases">
        <title>Genome of Haematobacter massiliensis CCUG 47968.</title>
        <authorList>
            <person name="Wang D."/>
            <person name="Wang G."/>
        </authorList>
    </citation>
    <scope>NUCLEOTIDE SEQUENCE [LARGE SCALE GENOMIC DNA]</scope>
    <source>
        <strain evidence="6 7">CCUG 47968</strain>
    </source>
</reference>
<evidence type="ECO:0000256" key="1">
    <source>
        <dbReference type="ARBA" id="ARBA00004418"/>
    </source>
</evidence>
<name>A0A086YAD6_9RHOB</name>
<evidence type="ECO:0000256" key="3">
    <source>
        <dbReference type="ARBA" id="ARBA00022448"/>
    </source>
</evidence>
<keyword evidence="4" id="KW-0732">Signal</keyword>
<dbReference type="Proteomes" id="UP000028826">
    <property type="component" value="Unassembled WGS sequence"/>
</dbReference>
<dbReference type="AlphaFoldDB" id="A0A086YAD6"/>
<gene>
    <name evidence="6" type="ORF">CN97_09395</name>
</gene>
<keyword evidence="3" id="KW-0813">Transport</keyword>
<dbReference type="eggNOG" id="COG0747">
    <property type="taxonomic scope" value="Bacteria"/>
</dbReference>
<dbReference type="GO" id="GO:0030288">
    <property type="term" value="C:outer membrane-bounded periplasmic space"/>
    <property type="evidence" value="ECO:0007669"/>
    <property type="project" value="UniProtKB-ARBA"/>
</dbReference>
<accession>A0A086YAD6</accession>
<dbReference type="GO" id="GO:0043190">
    <property type="term" value="C:ATP-binding cassette (ABC) transporter complex"/>
    <property type="evidence" value="ECO:0007669"/>
    <property type="project" value="InterPro"/>
</dbReference>
<keyword evidence="7" id="KW-1185">Reference proteome</keyword>
<evidence type="ECO:0000259" key="5">
    <source>
        <dbReference type="Pfam" id="PF00496"/>
    </source>
</evidence>
<dbReference type="RefSeq" id="WP_035707544.1">
    <property type="nucleotide sequence ID" value="NZ_CAMIFG010000054.1"/>
</dbReference>
<evidence type="ECO:0000313" key="7">
    <source>
        <dbReference type="Proteomes" id="UP000028826"/>
    </source>
</evidence>
<dbReference type="PIRSF" id="PIRSF002741">
    <property type="entry name" value="MppA"/>
    <property type="match status" value="1"/>
</dbReference>
<comment type="subcellular location">
    <subcellularLocation>
        <location evidence="1">Periplasm</location>
    </subcellularLocation>
</comment>
<dbReference type="GO" id="GO:1904680">
    <property type="term" value="F:peptide transmembrane transporter activity"/>
    <property type="evidence" value="ECO:0007669"/>
    <property type="project" value="TreeGrafter"/>
</dbReference>
<dbReference type="InterPro" id="IPR000914">
    <property type="entry name" value="SBP_5_dom"/>
</dbReference>
<organism evidence="6 7">
    <name type="scientific">Haematobacter massiliensis</name>
    <dbReference type="NCBI Taxonomy" id="195105"/>
    <lineage>
        <taxon>Bacteria</taxon>
        <taxon>Pseudomonadati</taxon>
        <taxon>Pseudomonadota</taxon>
        <taxon>Alphaproteobacteria</taxon>
        <taxon>Rhodobacterales</taxon>
        <taxon>Paracoccaceae</taxon>
        <taxon>Haematobacter</taxon>
    </lineage>
</organism>
<evidence type="ECO:0000256" key="2">
    <source>
        <dbReference type="ARBA" id="ARBA00005695"/>
    </source>
</evidence>
<dbReference type="PANTHER" id="PTHR30290:SF10">
    <property type="entry name" value="PERIPLASMIC OLIGOPEPTIDE-BINDING PROTEIN-RELATED"/>
    <property type="match status" value="1"/>
</dbReference>
<dbReference type="EMBL" id="JGYG01000002">
    <property type="protein sequence ID" value="KFI31236.1"/>
    <property type="molecule type" value="Genomic_DNA"/>
</dbReference>
<dbReference type="SUPFAM" id="SSF53850">
    <property type="entry name" value="Periplasmic binding protein-like II"/>
    <property type="match status" value="1"/>
</dbReference>
<comment type="caution">
    <text evidence="6">The sequence shown here is derived from an EMBL/GenBank/DDBJ whole genome shotgun (WGS) entry which is preliminary data.</text>
</comment>
<dbReference type="Gene3D" id="3.40.190.10">
    <property type="entry name" value="Periplasmic binding protein-like II"/>
    <property type="match status" value="1"/>
</dbReference>
<dbReference type="FunFam" id="3.90.76.10:FF:000007">
    <property type="entry name" value="Dipeptide ABC transporter periplasmic dipeptide-binding protein"/>
    <property type="match status" value="1"/>
</dbReference>
<evidence type="ECO:0000256" key="4">
    <source>
        <dbReference type="ARBA" id="ARBA00022729"/>
    </source>
</evidence>
<dbReference type="Gene3D" id="3.10.105.10">
    <property type="entry name" value="Dipeptide-binding Protein, Domain 3"/>
    <property type="match status" value="1"/>
</dbReference>
<protein>
    <submittedName>
        <fullName evidence="6">ABC transporter substrate-binding protein</fullName>
    </submittedName>
</protein>
<feature type="domain" description="Solute-binding protein family 5" evidence="5">
    <location>
        <begin position="86"/>
        <end position="449"/>
    </location>
</feature>
<dbReference type="InterPro" id="IPR030678">
    <property type="entry name" value="Peptide/Ni-bd"/>
</dbReference>
<proteinExistence type="inferred from homology"/>
<comment type="similarity">
    <text evidence="2">Belongs to the bacterial solute-binding protein 5 family.</text>
</comment>
<dbReference type="GO" id="GO:0015833">
    <property type="term" value="P:peptide transport"/>
    <property type="evidence" value="ECO:0007669"/>
    <property type="project" value="TreeGrafter"/>
</dbReference>
<sequence length="529" mass="58985">MDRRHFLATLAMGTGAALLPAKWAMAQSRGQDLRVLSEGAPNAFDSFSAGVNRNALQITWNVYDRLLTFGYKPEPDGFASFDYYDIRPELAESYEVSADGRQILFRLRPDATFHDGAPVTAEDVKFSLDRVLASPIGRSQFATGSLTDPAQFVVVDSHTFRIDLPQPDRLTLPNLALTYPIIVNAALARQHATEADPFASEWLRMNPAGGGAFRVADAALGERVLFERFDDWKSGPLPGIRRVLWQTVPQPETRLAALRKGDADIVQDIPAPDVPRLQQEPELKVAGMPTAAFQFIGMNGGIAPFDDVRVRQAIAHALPYEEMFRTALFSRGAPLFGPAPEGDLSFPQPLGTVTDPERAKALLKEAGLEDGFDTTFSYDLSQASVAEPVALLLQDALGKIGIRVAIEKVPSGQLGTLLQEKRVPFYFEASIAFLRDPDYFFRIFYTGTTRWNFGNYQNAEFAALVEKARFETDRPTYEADVARMIRMVKEDMPIILLWHPTLDVAMRRDVEGYSFIFHRMLELRTLSRS</sequence>
<dbReference type="Gene3D" id="3.90.76.10">
    <property type="entry name" value="Dipeptide-binding Protein, Domain 1"/>
    <property type="match status" value="1"/>
</dbReference>
<evidence type="ECO:0000313" key="6">
    <source>
        <dbReference type="EMBL" id="KFI31236.1"/>
    </source>
</evidence>
<dbReference type="CDD" id="cd08512">
    <property type="entry name" value="PBP2_NikA_DppA_OppA_like_7"/>
    <property type="match status" value="1"/>
</dbReference>
<dbReference type="InterPro" id="IPR039424">
    <property type="entry name" value="SBP_5"/>
</dbReference>
<dbReference type="Pfam" id="PF00496">
    <property type="entry name" value="SBP_bac_5"/>
    <property type="match status" value="1"/>
</dbReference>
<dbReference type="STRING" id="195105.CN97_09395"/>
<dbReference type="PANTHER" id="PTHR30290">
    <property type="entry name" value="PERIPLASMIC BINDING COMPONENT OF ABC TRANSPORTER"/>
    <property type="match status" value="1"/>
</dbReference>